<accession>A0A314Y8P2</accession>
<gene>
    <name evidence="1" type="ORF">Pyn_34687</name>
</gene>
<reference evidence="1 2" key="1">
    <citation type="submission" date="2018-02" db="EMBL/GenBank/DDBJ databases">
        <title>Draft genome of wild Prunus yedoensis var. nudiflora.</title>
        <authorList>
            <person name="Baek S."/>
            <person name="Kim J.-H."/>
            <person name="Choi K."/>
            <person name="Kim G.-B."/>
            <person name="Cho A."/>
            <person name="Jang H."/>
            <person name="Shin C.-H."/>
            <person name="Yu H.-J."/>
            <person name="Mun J.-H."/>
        </authorList>
    </citation>
    <scope>NUCLEOTIDE SEQUENCE [LARGE SCALE GENOMIC DNA]</scope>
    <source>
        <strain evidence="2">cv. Jeju island</strain>
        <tissue evidence="1">Leaf</tissue>
    </source>
</reference>
<dbReference type="EMBL" id="PJQY01001488">
    <property type="protein sequence ID" value="PQQ02207.1"/>
    <property type="molecule type" value="Genomic_DNA"/>
</dbReference>
<evidence type="ECO:0000313" key="1">
    <source>
        <dbReference type="EMBL" id="PQQ02207.1"/>
    </source>
</evidence>
<proteinExistence type="predicted"/>
<dbReference type="AlphaFoldDB" id="A0A314Y8P2"/>
<dbReference type="Proteomes" id="UP000250321">
    <property type="component" value="Unassembled WGS sequence"/>
</dbReference>
<organism evidence="1 2">
    <name type="scientific">Prunus yedoensis var. nudiflora</name>
    <dbReference type="NCBI Taxonomy" id="2094558"/>
    <lineage>
        <taxon>Eukaryota</taxon>
        <taxon>Viridiplantae</taxon>
        <taxon>Streptophyta</taxon>
        <taxon>Embryophyta</taxon>
        <taxon>Tracheophyta</taxon>
        <taxon>Spermatophyta</taxon>
        <taxon>Magnoliopsida</taxon>
        <taxon>eudicotyledons</taxon>
        <taxon>Gunneridae</taxon>
        <taxon>Pentapetalae</taxon>
        <taxon>rosids</taxon>
        <taxon>fabids</taxon>
        <taxon>Rosales</taxon>
        <taxon>Rosaceae</taxon>
        <taxon>Amygdaloideae</taxon>
        <taxon>Amygdaleae</taxon>
        <taxon>Prunus</taxon>
    </lineage>
</organism>
<keyword evidence="2" id="KW-1185">Reference proteome</keyword>
<sequence length="109" mass="11554">MSSTSPFSCTVITIVPLNPCTIAVSTTYSSSCEVVISNRCLLKLTGTDRDAVLGSLRMAVTVGVWIGCRCLGGRWLWKALGWSMVAARAWLLQALGLGLACPPSPRGSH</sequence>
<name>A0A314Y8P2_PRUYE</name>
<comment type="caution">
    <text evidence="1">The sequence shown here is derived from an EMBL/GenBank/DDBJ whole genome shotgun (WGS) entry which is preliminary data.</text>
</comment>
<evidence type="ECO:0000313" key="2">
    <source>
        <dbReference type="Proteomes" id="UP000250321"/>
    </source>
</evidence>
<protein>
    <submittedName>
        <fullName evidence="1">Uncharacterized protein</fullName>
    </submittedName>
</protein>